<keyword evidence="3" id="KW-1185">Reference proteome</keyword>
<dbReference type="EMBL" id="CADEPM010000004">
    <property type="protein sequence ID" value="CAB3404870.1"/>
    <property type="molecule type" value="Genomic_DNA"/>
</dbReference>
<evidence type="ECO:0000313" key="2">
    <source>
        <dbReference type="EMBL" id="CAB3404870.1"/>
    </source>
</evidence>
<reference evidence="2 3" key="1">
    <citation type="submission" date="2020-04" db="EMBL/GenBank/DDBJ databases">
        <authorList>
            <person name="Laetsch R D."/>
            <person name="Stevens L."/>
            <person name="Kumar S."/>
            <person name="Blaxter L. M."/>
        </authorList>
    </citation>
    <scope>NUCLEOTIDE SEQUENCE [LARGE SCALE GENOMIC DNA]</scope>
</reference>
<dbReference type="Proteomes" id="UP000494206">
    <property type="component" value="Unassembled WGS sequence"/>
</dbReference>
<organism evidence="2 3">
    <name type="scientific">Caenorhabditis bovis</name>
    <dbReference type="NCBI Taxonomy" id="2654633"/>
    <lineage>
        <taxon>Eukaryota</taxon>
        <taxon>Metazoa</taxon>
        <taxon>Ecdysozoa</taxon>
        <taxon>Nematoda</taxon>
        <taxon>Chromadorea</taxon>
        <taxon>Rhabditida</taxon>
        <taxon>Rhabditina</taxon>
        <taxon>Rhabditomorpha</taxon>
        <taxon>Rhabditoidea</taxon>
        <taxon>Rhabditidae</taxon>
        <taxon>Peloderinae</taxon>
        <taxon>Caenorhabditis</taxon>
    </lineage>
</organism>
<dbReference type="AlphaFoldDB" id="A0A8S1EU59"/>
<evidence type="ECO:0000256" key="1">
    <source>
        <dbReference type="SAM" id="SignalP"/>
    </source>
</evidence>
<evidence type="ECO:0000313" key="3">
    <source>
        <dbReference type="Proteomes" id="UP000494206"/>
    </source>
</evidence>
<proteinExistence type="predicted"/>
<keyword evidence="1" id="KW-0732">Signal</keyword>
<feature type="signal peptide" evidence="1">
    <location>
        <begin position="1"/>
        <end position="23"/>
    </location>
</feature>
<feature type="chain" id="PRO_5035933264" evidence="1">
    <location>
        <begin position="24"/>
        <end position="126"/>
    </location>
</feature>
<gene>
    <name evidence="2" type="ORF">CBOVIS_LOCUS7134</name>
</gene>
<sequence>MCSSNSILAFLFVFVIAAKALSAVQIEKMSMVETLKCLKYLKSKGKQVYVGYAGASNIIGLYDADGIKVSCDETEQQRIREKTDRRCIFSPIHCLFNKRINNAKLLAKPPTVHHHLSNILYPSRRK</sequence>
<comment type="caution">
    <text evidence="2">The sequence shown here is derived from an EMBL/GenBank/DDBJ whole genome shotgun (WGS) entry which is preliminary data.</text>
</comment>
<protein>
    <submittedName>
        <fullName evidence="2">Uncharacterized protein</fullName>
    </submittedName>
</protein>
<name>A0A8S1EU59_9PELO</name>
<accession>A0A8S1EU59</accession>
<dbReference type="OrthoDB" id="5798180at2759"/>